<name>A0A1A9UUG7_GLOAU</name>
<evidence type="ECO:0000313" key="3">
    <source>
        <dbReference type="EnsemblMetazoa" id="GAUT015721-PA"/>
    </source>
</evidence>
<organism evidence="3 4">
    <name type="scientific">Glossina austeni</name>
    <name type="common">Savannah tsetse fly</name>
    <dbReference type="NCBI Taxonomy" id="7395"/>
    <lineage>
        <taxon>Eukaryota</taxon>
        <taxon>Metazoa</taxon>
        <taxon>Ecdysozoa</taxon>
        <taxon>Arthropoda</taxon>
        <taxon>Hexapoda</taxon>
        <taxon>Insecta</taxon>
        <taxon>Pterygota</taxon>
        <taxon>Neoptera</taxon>
        <taxon>Endopterygota</taxon>
        <taxon>Diptera</taxon>
        <taxon>Brachycera</taxon>
        <taxon>Muscomorpha</taxon>
        <taxon>Hippoboscoidea</taxon>
        <taxon>Glossinidae</taxon>
        <taxon>Glossina</taxon>
    </lineage>
</organism>
<feature type="transmembrane region" description="Helical" evidence="2">
    <location>
        <begin position="21"/>
        <end position="42"/>
    </location>
</feature>
<feature type="region of interest" description="Disordered" evidence="1">
    <location>
        <begin position="110"/>
        <end position="130"/>
    </location>
</feature>
<keyword evidence="4" id="KW-1185">Reference proteome</keyword>
<feature type="compositionally biased region" description="Polar residues" evidence="1">
    <location>
        <begin position="110"/>
        <end position="123"/>
    </location>
</feature>
<protein>
    <submittedName>
        <fullName evidence="3">Uncharacterized protein</fullName>
    </submittedName>
</protein>
<keyword evidence="2" id="KW-0472">Membrane</keyword>
<dbReference type="EnsemblMetazoa" id="GAUT015721-RA">
    <property type="protein sequence ID" value="GAUT015721-PA"/>
    <property type="gene ID" value="GAUT015721"/>
</dbReference>
<dbReference type="Proteomes" id="UP000078200">
    <property type="component" value="Unassembled WGS sequence"/>
</dbReference>
<dbReference type="AlphaFoldDB" id="A0A1A9UUG7"/>
<accession>A0A1A9UUG7</accession>
<dbReference type="VEuPathDB" id="VectorBase:GAUT015721"/>
<keyword evidence="2" id="KW-1133">Transmembrane helix</keyword>
<evidence type="ECO:0000256" key="2">
    <source>
        <dbReference type="SAM" id="Phobius"/>
    </source>
</evidence>
<evidence type="ECO:0000313" key="4">
    <source>
        <dbReference type="Proteomes" id="UP000078200"/>
    </source>
</evidence>
<keyword evidence="2" id="KW-0812">Transmembrane</keyword>
<evidence type="ECO:0000256" key="1">
    <source>
        <dbReference type="SAM" id="MobiDB-lite"/>
    </source>
</evidence>
<proteinExistence type="predicted"/>
<sequence length="130" mass="14950">MEAPIDQRAAMSIGRRKTGTRINFMTISIILPAEFIVFQANAKKQRFVGYYTLVDAVAFCYCYCCHDVIIELVRMAATVKIAAEETSMSAFYTQYVTKHLKMVMHNNHMSNYSRRSTPKLTAQHSRKRLT</sequence>
<feature type="transmembrane region" description="Helical" evidence="2">
    <location>
        <begin position="48"/>
        <end position="70"/>
    </location>
</feature>
<reference evidence="3" key="1">
    <citation type="submission" date="2020-05" db="UniProtKB">
        <authorList>
            <consortium name="EnsemblMetazoa"/>
        </authorList>
    </citation>
    <scope>IDENTIFICATION</scope>
    <source>
        <strain evidence="3">TTRI</strain>
    </source>
</reference>